<dbReference type="InterPro" id="IPR014746">
    <property type="entry name" value="Gln_synth/guanido_kin_cat_dom"/>
</dbReference>
<evidence type="ECO:0000313" key="3">
    <source>
        <dbReference type="EMBL" id="TJZ95042.1"/>
    </source>
</evidence>
<keyword evidence="4" id="KW-1185">Reference proteome</keyword>
<organism evidence="3 4">
    <name type="scientific">Actinacidiphila oryziradicis</name>
    <dbReference type="NCBI Taxonomy" id="2571141"/>
    <lineage>
        <taxon>Bacteria</taxon>
        <taxon>Bacillati</taxon>
        <taxon>Actinomycetota</taxon>
        <taxon>Actinomycetes</taxon>
        <taxon>Kitasatosporales</taxon>
        <taxon>Streptomycetaceae</taxon>
        <taxon>Actinacidiphila</taxon>
    </lineage>
</organism>
<feature type="region of interest" description="Disordered" evidence="2">
    <location>
        <begin position="136"/>
        <end position="159"/>
    </location>
</feature>
<evidence type="ECO:0000256" key="2">
    <source>
        <dbReference type="SAM" id="MobiDB-lite"/>
    </source>
</evidence>
<comment type="caution">
    <text evidence="3">The sequence shown here is derived from an EMBL/GenBank/DDBJ whole genome shotgun (WGS) entry which is preliminary data.</text>
</comment>
<feature type="compositionally biased region" description="Basic and acidic residues" evidence="2">
    <location>
        <begin position="248"/>
        <end position="264"/>
    </location>
</feature>
<dbReference type="Gene3D" id="3.30.590.20">
    <property type="match status" value="1"/>
</dbReference>
<protein>
    <recommendedName>
        <fullName evidence="5">Carboxylate-amine ligase</fullName>
    </recommendedName>
</protein>
<dbReference type="PANTHER" id="PTHR36510">
    <property type="entry name" value="GLUTAMATE--CYSTEINE LIGASE 2-RELATED"/>
    <property type="match status" value="1"/>
</dbReference>
<dbReference type="EMBL" id="SUMC01000193">
    <property type="protein sequence ID" value="TJZ95042.1"/>
    <property type="molecule type" value="Genomic_DNA"/>
</dbReference>
<dbReference type="InterPro" id="IPR006336">
    <property type="entry name" value="GCS2"/>
</dbReference>
<name>A0A4U0RJD5_9ACTN</name>
<feature type="compositionally biased region" description="Low complexity" evidence="2">
    <location>
        <begin position="305"/>
        <end position="316"/>
    </location>
</feature>
<feature type="compositionally biased region" description="Low complexity" evidence="2">
    <location>
        <begin position="266"/>
        <end position="279"/>
    </location>
</feature>
<dbReference type="GO" id="GO:0042398">
    <property type="term" value="P:modified amino acid biosynthetic process"/>
    <property type="evidence" value="ECO:0007669"/>
    <property type="project" value="InterPro"/>
</dbReference>
<feature type="region of interest" description="Disordered" evidence="2">
    <location>
        <begin position="192"/>
        <end position="333"/>
    </location>
</feature>
<evidence type="ECO:0008006" key="5">
    <source>
        <dbReference type="Google" id="ProtNLM"/>
    </source>
</evidence>
<proteinExistence type="predicted"/>
<dbReference type="Pfam" id="PF04107">
    <property type="entry name" value="GCS2"/>
    <property type="match status" value="1"/>
</dbReference>
<dbReference type="InterPro" id="IPR050141">
    <property type="entry name" value="GCL_type2/YbdK_subfam"/>
</dbReference>
<comment type="catalytic activity">
    <reaction evidence="1">
        <text>L-cysteine + L-glutamate + ATP = gamma-L-glutamyl-L-cysteine + ADP + phosphate + H(+)</text>
        <dbReference type="Rhea" id="RHEA:13285"/>
        <dbReference type="ChEBI" id="CHEBI:15378"/>
        <dbReference type="ChEBI" id="CHEBI:29985"/>
        <dbReference type="ChEBI" id="CHEBI:30616"/>
        <dbReference type="ChEBI" id="CHEBI:35235"/>
        <dbReference type="ChEBI" id="CHEBI:43474"/>
        <dbReference type="ChEBI" id="CHEBI:58173"/>
        <dbReference type="ChEBI" id="CHEBI:456216"/>
        <dbReference type="EC" id="6.3.2.2"/>
    </reaction>
</comment>
<dbReference type="SUPFAM" id="SSF55931">
    <property type="entry name" value="Glutamine synthetase/guanido kinase"/>
    <property type="match status" value="1"/>
</dbReference>
<feature type="region of interest" description="Disordered" evidence="2">
    <location>
        <begin position="413"/>
        <end position="433"/>
    </location>
</feature>
<accession>A0A4U0RJD5</accession>
<reference evidence="3 4" key="1">
    <citation type="submission" date="2019-04" db="EMBL/GenBank/DDBJ databases">
        <title>Streptomyces oryziradicis sp. nov., a novel actinomycete isolated from rhizosphere soil of rice (Oryza sativa L.).</title>
        <authorList>
            <person name="Li C."/>
        </authorList>
    </citation>
    <scope>NUCLEOTIDE SEQUENCE [LARGE SCALE GENOMIC DNA]</scope>
    <source>
        <strain evidence="3 4">NEAU-C40</strain>
    </source>
</reference>
<feature type="compositionally biased region" description="Low complexity" evidence="2">
    <location>
        <begin position="202"/>
        <end position="216"/>
    </location>
</feature>
<feature type="region of interest" description="Disordered" evidence="2">
    <location>
        <begin position="111"/>
        <end position="130"/>
    </location>
</feature>
<evidence type="ECO:0000256" key="1">
    <source>
        <dbReference type="ARBA" id="ARBA00048819"/>
    </source>
</evidence>
<dbReference type="AlphaFoldDB" id="A0A4U0RJD5"/>
<dbReference type="Proteomes" id="UP000305778">
    <property type="component" value="Unassembled WGS sequence"/>
</dbReference>
<evidence type="ECO:0000313" key="4">
    <source>
        <dbReference type="Proteomes" id="UP000305778"/>
    </source>
</evidence>
<sequence>MITLGVEEEYLLLDPASGLPVPLADEVRAAADLESAVNPGEVQPELLQVQVEVATPVCRNLKEVGGHLSRMRHALSAAAEKAGCRIAACGAAPFTVEGQLAVRPGGRLLLPRSAPPPTRRPGARGRRRPTACVLARCGAPGRGSDRRPTPACTGTSTRGFAHHGAEPGLAQRALAYERRAGAITARLTRLLGGKRAGRRPRTSVSASRARASPAGDPGRGVRLGRGPRLRHAPHARDGRPLRPRHQRLAPERPVGRPLSLDHRQRLGPGRVRGVLRGGPTRAPPRTEGDESPDAPVRLRRLPVHPAGRPGADPRPGIGVGGDQGDPPHRPAGPHRRLRAVHRLRHRCLLPQRRTAAGGGGLRLVAEEQHQGQSTRLVPNAACVAPPAAALRSWSVARAAPVCRLGCSARGASRSRWSSVTTTPGERSRSGPRRTPLTLCCRVGTLAGLRSVRQRLRCMRTDRGRYPV</sequence>
<dbReference type="PANTHER" id="PTHR36510:SF1">
    <property type="entry name" value="GLUTAMATE--CYSTEINE LIGASE 2-RELATED"/>
    <property type="match status" value="1"/>
</dbReference>
<dbReference type="GO" id="GO:0004357">
    <property type="term" value="F:glutamate-cysteine ligase activity"/>
    <property type="evidence" value="ECO:0007669"/>
    <property type="project" value="UniProtKB-EC"/>
</dbReference>
<gene>
    <name evidence="3" type="ORF">FCI23_52650</name>
</gene>